<dbReference type="KEGG" id="smic:SmB9_27820"/>
<dbReference type="Proteomes" id="UP000276029">
    <property type="component" value="Unassembled WGS sequence"/>
</dbReference>
<evidence type="ECO:0000313" key="4">
    <source>
        <dbReference type="Proteomes" id="UP000276029"/>
    </source>
</evidence>
<dbReference type="EMBL" id="AP018711">
    <property type="protein sequence ID" value="BBE35124.1"/>
    <property type="molecule type" value="Genomic_DNA"/>
</dbReference>
<dbReference type="AlphaFoldDB" id="A0AAD1D8B9"/>
<organism evidence="1 3">
    <name type="scientific">Sphingosinicella microcystinivorans</name>
    <dbReference type="NCBI Taxonomy" id="335406"/>
    <lineage>
        <taxon>Bacteria</taxon>
        <taxon>Pseudomonadati</taxon>
        <taxon>Pseudomonadota</taxon>
        <taxon>Alphaproteobacteria</taxon>
        <taxon>Sphingomonadales</taxon>
        <taxon>Sphingosinicellaceae</taxon>
        <taxon>Sphingosinicella</taxon>
    </lineage>
</organism>
<dbReference type="InterPro" id="IPR029058">
    <property type="entry name" value="AB_hydrolase_fold"/>
</dbReference>
<dbReference type="RefSeq" id="WP_121049127.1">
    <property type="nucleotide sequence ID" value="NZ_AP018711.1"/>
</dbReference>
<dbReference type="Proteomes" id="UP000275727">
    <property type="component" value="Chromosome"/>
</dbReference>
<evidence type="ECO:0008006" key="5">
    <source>
        <dbReference type="Google" id="ProtNLM"/>
    </source>
</evidence>
<dbReference type="SUPFAM" id="SSF53474">
    <property type="entry name" value="alpha/beta-Hydrolases"/>
    <property type="match status" value="1"/>
</dbReference>
<name>A0AAD1D8B9_SPHMI</name>
<dbReference type="EMBL" id="RBWX01000007">
    <property type="protein sequence ID" value="RKS92103.1"/>
    <property type="molecule type" value="Genomic_DNA"/>
</dbReference>
<keyword evidence="4" id="KW-1185">Reference proteome</keyword>
<dbReference type="Gene3D" id="3.40.50.1820">
    <property type="entry name" value="alpha/beta hydrolase"/>
    <property type="match status" value="1"/>
</dbReference>
<accession>A0AAD1D8B9</accession>
<reference evidence="2 4" key="2">
    <citation type="submission" date="2018-10" db="EMBL/GenBank/DDBJ databases">
        <title>Genomic Encyclopedia of Type Strains, Phase IV (KMG-IV): sequencing the most valuable type-strain genomes for metagenomic binning, comparative biology and taxonomic classification.</title>
        <authorList>
            <person name="Goeker M."/>
        </authorList>
    </citation>
    <scope>NUCLEOTIDE SEQUENCE [LARGE SCALE GENOMIC DNA]</scope>
    <source>
        <strain evidence="2 4">DSM 19791</strain>
    </source>
</reference>
<evidence type="ECO:0000313" key="3">
    <source>
        <dbReference type="Proteomes" id="UP000275727"/>
    </source>
</evidence>
<protein>
    <recommendedName>
        <fullName evidence="5">Alpha/beta hydrolase</fullName>
    </recommendedName>
</protein>
<proteinExistence type="predicted"/>
<evidence type="ECO:0000313" key="1">
    <source>
        <dbReference type="EMBL" id="BBE35124.1"/>
    </source>
</evidence>
<gene>
    <name evidence="2" type="ORF">DFR51_1679</name>
    <name evidence="1" type="ORF">SmB9_27820</name>
</gene>
<reference evidence="1 3" key="1">
    <citation type="submission" date="2018-06" db="EMBL/GenBank/DDBJ databases">
        <title>Complete Genome Sequence of the Microcystin-Degrading Bacterium Sphingosinicella microcystinivorans Strain B-9.</title>
        <authorList>
            <person name="Jin H."/>
            <person name="Nishizawa T."/>
            <person name="Guo Y."/>
            <person name="Nishizawa A."/>
            <person name="Park H."/>
            <person name="Kato H."/>
            <person name="Tsuji K."/>
            <person name="Harada K."/>
        </authorList>
    </citation>
    <scope>NUCLEOTIDE SEQUENCE [LARGE SCALE GENOMIC DNA]</scope>
    <source>
        <strain evidence="1 3">B9</strain>
    </source>
</reference>
<sequence length="225" mass="23669">MDPFRFTLLSAGPYDLPTILRGPDTGPCVLFLPPLFEEMNRTRRLLADLGRALAARGIGSLLPDLPGTGDAAGVPDVAAWQTATAHLIEALAQRPLRVVAVRGGALLTDGSGSQGLYRISPAASGASLLREMMRAQAIADQEREGVRVSPSVYETRFGRGETVALTGYDVTPALAAQLTALTLPEAAVSLRVSSVEGPPVWRQAEPAPAPAFASALADDITGWMR</sequence>
<evidence type="ECO:0000313" key="2">
    <source>
        <dbReference type="EMBL" id="RKS92103.1"/>
    </source>
</evidence>